<protein>
    <submittedName>
        <fullName evidence="1">Uncharacterized protein</fullName>
    </submittedName>
</protein>
<dbReference type="RefSeq" id="WP_341833637.1">
    <property type="nucleotide sequence ID" value="NZ_CP128397.1"/>
</dbReference>
<proteinExistence type="predicted"/>
<dbReference type="EMBL" id="CP128397">
    <property type="protein sequence ID" value="WZN38249.1"/>
    <property type="molecule type" value="Genomic_DNA"/>
</dbReference>
<organism evidence="1 2">
    <name type="scientific">Candidatus Phytoplasma asteris</name>
    <dbReference type="NCBI Taxonomy" id="85620"/>
    <lineage>
        <taxon>Bacteria</taxon>
        <taxon>Bacillati</taxon>
        <taxon>Mycoplasmatota</taxon>
        <taxon>Mollicutes</taxon>
        <taxon>Acholeplasmatales</taxon>
        <taxon>Acholeplasmataceae</taxon>
        <taxon>Candidatus Phytoplasma</taxon>
        <taxon>16SrI (Aster yellows group)</taxon>
    </lineage>
</organism>
<keyword evidence="2" id="KW-1185">Reference proteome</keyword>
<evidence type="ECO:0000313" key="2">
    <source>
        <dbReference type="Proteomes" id="UP001470586"/>
    </source>
</evidence>
<dbReference type="Proteomes" id="UP001470586">
    <property type="component" value="Chromosome"/>
</dbReference>
<reference evidence="1" key="1">
    <citation type="submission" date="2023-06" db="EMBL/GenBank/DDBJ databases">
        <title>Complete Genome of Candidatus Phytoplasma asteris M33.</title>
        <authorList>
            <person name="Toth R."/>
            <person name="Ilic A.-M."/>
            <person name="Huettel B."/>
            <person name="Duduk B."/>
            <person name="Kube M."/>
        </authorList>
    </citation>
    <scope>NUCLEOTIDE SEQUENCE [LARGE SCALE GENOMIC DNA]</scope>
    <source>
        <strain evidence="1">M33</strain>
    </source>
</reference>
<gene>
    <name evidence="1" type="ORF">M33023_00320</name>
</gene>
<name>A0ABZ2YG38_9MOLU</name>
<accession>A0ABZ2YG38</accession>
<sequence length="145" mass="17012">MLGSLSLGLIGLFIIGLINSRLPINKSLNKNPTLKKPTISKNKKLLSFNLKPLKTHHDIFQINYKNDSKNIIKELIGKINIHKIENLKLYQLDPNKLYKYNNPIKTNYKKGLNVVYYRQEDLKYIQFFLIKTKQGYRVKKDTSYV</sequence>
<evidence type="ECO:0000313" key="1">
    <source>
        <dbReference type="EMBL" id="WZN38249.1"/>
    </source>
</evidence>